<dbReference type="NCBIfam" id="TIGR04183">
    <property type="entry name" value="Por_Secre_tail"/>
    <property type="match status" value="1"/>
</dbReference>
<gene>
    <name evidence="2" type="ORF">SAMN04488028_107126</name>
</gene>
<dbReference type="InterPro" id="IPR026444">
    <property type="entry name" value="Secre_tail"/>
</dbReference>
<dbReference type="SMART" id="SM00635">
    <property type="entry name" value="BID_2"/>
    <property type="match status" value="1"/>
</dbReference>
<dbReference type="InterPro" id="IPR017853">
    <property type="entry name" value="GH"/>
</dbReference>
<accession>A0A1M6UI11</accession>
<name>A0A1M6UI11_REIAG</name>
<dbReference type="Gene3D" id="2.60.40.1080">
    <property type="match status" value="1"/>
</dbReference>
<dbReference type="CDD" id="cd21510">
    <property type="entry name" value="agarase_cat"/>
    <property type="match status" value="1"/>
</dbReference>
<evidence type="ECO:0000313" key="2">
    <source>
        <dbReference type="EMBL" id="SHK68807.1"/>
    </source>
</evidence>
<dbReference type="SUPFAM" id="SSF49373">
    <property type="entry name" value="Invasin/intimin cell-adhesion fragments"/>
    <property type="match status" value="1"/>
</dbReference>
<dbReference type="Gene3D" id="2.60.40.1180">
    <property type="entry name" value="Golgi alpha-mannosidase II"/>
    <property type="match status" value="1"/>
</dbReference>
<feature type="domain" description="BIG2" evidence="1">
    <location>
        <begin position="610"/>
        <end position="684"/>
    </location>
</feature>
<evidence type="ECO:0000313" key="3">
    <source>
        <dbReference type="Proteomes" id="UP000184474"/>
    </source>
</evidence>
<dbReference type="InterPro" id="IPR013780">
    <property type="entry name" value="Glyco_hydro_b"/>
</dbReference>
<dbReference type="SUPFAM" id="SSF51445">
    <property type="entry name" value="(Trans)glycosidases"/>
    <property type="match status" value="1"/>
</dbReference>
<dbReference type="Pfam" id="PF18206">
    <property type="entry name" value="Porphyrn_cat_1"/>
    <property type="match status" value="1"/>
</dbReference>
<protein>
    <submittedName>
        <fullName evidence="2">Por secretion system C-terminal sorting domain-containing protein</fullName>
    </submittedName>
</protein>
<dbReference type="Proteomes" id="UP000184474">
    <property type="component" value="Unassembled WGS sequence"/>
</dbReference>
<dbReference type="Pfam" id="PF18040">
    <property type="entry name" value="BPA_C"/>
    <property type="match status" value="1"/>
</dbReference>
<reference evidence="3" key="1">
    <citation type="submission" date="2016-11" db="EMBL/GenBank/DDBJ databases">
        <authorList>
            <person name="Varghese N."/>
            <person name="Submissions S."/>
        </authorList>
    </citation>
    <scope>NUCLEOTIDE SEQUENCE [LARGE SCALE GENOMIC DNA]</scope>
    <source>
        <strain evidence="3">DSM 26134</strain>
    </source>
</reference>
<sequence length="782" mass="87039">MKEKLRLCIVGVLLCLVGVVASHVCYGQTKVVVDVNTLWYLGDENELHREKYFAYHNTGNDVEAQEFKSTYDVVEGRRFWGPFSHAKGQTQEVGEYPNPKSNTDNTVRAVTRYISTEHPYNAYVDGLDPVSAGEWAAEYYKNWVGDSDRPMYFEPMNEPFVHASEFYDGGWNIAENVRIKKGMSQMYGEIGKSIHETPELANMKVIGYSAAWPSMELDGFGHWGENMKSFMDIAGEHMDALSTHLYDGINVEGQNTRRSGSNSEAILDLIESYSFAKWGEVKPHAISEYGGIEDGYGDDYSDIASVQTVKSINQILFNLLNRDDRIEVSIPFITGKATWHITEENNYQPYGSVLWKPTNIGEPTVEGWEYTPRVTFYEIWKDVSGKRVDVTSDNFDIQTVAFLDENVLYVGLNNLSDGSEEVNLNFLAGLPTTAEVRHRSIKIYADKAHEYKDEVLAELPENISMIGGQTSMLVIKLGEAVDQFEHTITTRRYYNNRVVEGIAANTPIFYQFKDVKLGEGRAQLNFGIGRKHDRSKKPEILINGIKVDVPDNWKGYDQADREDFFGLIEVPFSCDLLVAGQNIVSLSFPDGGGQVSSVVLQTTLDNASLASDEISLSPEVMNLGVGDEVELKLNLGSSSSEEVAWSSSNEAVASVTGDGMVTTLGEGRSIISARTASGLIAYSSVYVTAEVLSSQSSLDDAGWVLYPNPTEGEDVTVRFTQEVRIDLVEVLDMTGQLLYVQEVDRVLKTINVPLSQLSGSSTLLFVRVRTDNGVLRTKVFSK</sequence>
<proteinExistence type="predicted"/>
<dbReference type="RefSeq" id="WP_073124305.1">
    <property type="nucleotide sequence ID" value="NZ_FRAA01000007.1"/>
</dbReference>
<dbReference type="EMBL" id="FRAA01000007">
    <property type="protein sequence ID" value="SHK68807.1"/>
    <property type="molecule type" value="Genomic_DNA"/>
</dbReference>
<dbReference type="InterPro" id="IPR003343">
    <property type="entry name" value="Big_2"/>
</dbReference>
<dbReference type="AlphaFoldDB" id="A0A1M6UI11"/>
<dbReference type="STRING" id="156994.SAMN04488028_107126"/>
<dbReference type="Gene3D" id="2.60.120.1200">
    <property type="match status" value="1"/>
</dbReference>
<keyword evidence="3" id="KW-1185">Reference proteome</keyword>
<dbReference type="Pfam" id="PF02368">
    <property type="entry name" value="Big_2"/>
    <property type="match status" value="1"/>
</dbReference>
<dbReference type="InterPro" id="IPR008964">
    <property type="entry name" value="Invasin/intimin_cell_adhesion"/>
</dbReference>
<dbReference type="InterPro" id="IPR040527">
    <property type="entry name" value="Beta-sand_Porphyrn"/>
</dbReference>
<dbReference type="InterPro" id="IPR041224">
    <property type="entry name" value="BPA_C"/>
</dbReference>
<organism evidence="2 3">
    <name type="scientific">Reichenbachiella agariperforans</name>
    <dbReference type="NCBI Taxonomy" id="156994"/>
    <lineage>
        <taxon>Bacteria</taxon>
        <taxon>Pseudomonadati</taxon>
        <taxon>Bacteroidota</taxon>
        <taxon>Cytophagia</taxon>
        <taxon>Cytophagales</taxon>
        <taxon>Reichenbachiellaceae</taxon>
        <taxon>Reichenbachiella</taxon>
    </lineage>
</organism>
<dbReference type="Gene3D" id="3.20.20.80">
    <property type="entry name" value="Glycosidases"/>
    <property type="match status" value="1"/>
</dbReference>
<evidence type="ECO:0000259" key="1">
    <source>
        <dbReference type="SMART" id="SM00635"/>
    </source>
</evidence>